<gene>
    <name evidence="1" type="ORF">GCM10023168_25330</name>
</gene>
<evidence type="ECO:0000313" key="2">
    <source>
        <dbReference type="Proteomes" id="UP001500945"/>
    </source>
</evidence>
<dbReference type="Proteomes" id="UP001500945">
    <property type="component" value="Unassembled WGS sequence"/>
</dbReference>
<protein>
    <submittedName>
        <fullName evidence="1">Uncharacterized protein</fullName>
    </submittedName>
</protein>
<dbReference type="EMBL" id="BAABGM010000015">
    <property type="protein sequence ID" value="GAA4408254.1"/>
    <property type="molecule type" value="Genomic_DNA"/>
</dbReference>
<organism evidence="1 2">
    <name type="scientific">Fodinibacter luteus</name>
    <dbReference type="NCBI Taxonomy" id="552064"/>
    <lineage>
        <taxon>Bacteria</taxon>
        <taxon>Bacillati</taxon>
        <taxon>Actinomycetota</taxon>
        <taxon>Actinomycetes</taxon>
        <taxon>Micrococcales</taxon>
        <taxon>Intrasporangiaceae</taxon>
        <taxon>Fodinibacter (ex Wang et al. 2009)</taxon>
    </lineage>
</organism>
<sequence>MPSAPTDPLADATIAPLLHGLVDDAAVFPPGNAPLDEAVASHAGHRAAWYAGCIGPLLVPVTSVAHLVEVLDVRDAAAGPGEVSAPAVLDVVLVARPGADPALVTAGLDALRDEPRVRVVAVELAWEEGWRDLGLDDVRLALEVPRGSEQAAAVADVRAALTGGRRVVAKFRTGPTPAWPWPDEAELAAFIDHCTRLGVPFRLTGGLHHAVRGRYEVGGVPEENHGVLNVLVATAASLEGGGPDEVAGLLAVRDAEAIADLATAWPDATVARVRGAFTAYGCCTVTDPVGELADLALLPRP</sequence>
<proteinExistence type="predicted"/>
<evidence type="ECO:0000313" key="1">
    <source>
        <dbReference type="EMBL" id="GAA4408254.1"/>
    </source>
</evidence>
<accession>A0ABP8KJZ4</accession>
<name>A0ABP8KJZ4_9MICO</name>
<reference evidence="2" key="1">
    <citation type="journal article" date="2019" name="Int. J. Syst. Evol. Microbiol.">
        <title>The Global Catalogue of Microorganisms (GCM) 10K type strain sequencing project: providing services to taxonomists for standard genome sequencing and annotation.</title>
        <authorList>
            <consortium name="The Broad Institute Genomics Platform"/>
            <consortium name="The Broad Institute Genome Sequencing Center for Infectious Disease"/>
            <person name="Wu L."/>
            <person name="Ma J."/>
        </authorList>
    </citation>
    <scope>NUCLEOTIDE SEQUENCE [LARGE SCALE GENOMIC DNA]</scope>
    <source>
        <strain evidence="2">JCM 17809</strain>
    </source>
</reference>
<comment type="caution">
    <text evidence="1">The sequence shown here is derived from an EMBL/GenBank/DDBJ whole genome shotgun (WGS) entry which is preliminary data.</text>
</comment>
<keyword evidence="2" id="KW-1185">Reference proteome</keyword>
<dbReference type="RefSeq" id="WP_345206515.1">
    <property type="nucleotide sequence ID" value="NZ_BAABGM010000015.1"/>
</dbReference>